<dbReference type="GO" id="GO:0006355">
    <property type="term" value="P:regulation of DNA-templated transcription"/>
    <property type="evidence" value="ECO:0007669"/>
    <property type="project" value="InterPro"/>
</dbReference>
<feature type="domain" description="Homeobox" evidence="7">
    <location>
        <begin position="414"/>
        <end position="449"/>
    </location>
</feature>
<feature type="region of interest" description="Disordered" evidence="6">
    <location>
        <begin position="96"/>
        <end position="131"/>
    </location>
</feature>
<evidence type="ECO:0000256" key="1">
    <source>
        <dbReference type="ARBA" id="ARBA00023125"/>
    </source>
</evidence>
<evidence type="ECO:0000313" key="9">
    <source>
        <dbReference type="Proteomes" id="UP000324907"/>
    </source>
</evidence>
<dbReference type="InterPro" id="IPR009057">
    <property type="entry name" value="Homeodomain-like_sf"/>
</dbReference>
<dbReference type="InterPro" id="IPR008422">
    <property type="entry name" value="KN_HD"/>
</dbReference>
<dbReference type="PANTHER" id="PTHR11850">
    <property type="entry name" value="HOMEOBOX PROTEIN TRANSCRIPTION FACTORS"/>
    <property type="match status" value="1"/>
</dbReference>
<keyword evidence="1 4" id="KW-0238">DNA-binding</keyword>
<dbReference type="SMART" id="SM00389">
    <property type="entry name" value="HOX"/>
    <property type="match status" value="1"/>
</dbReference>
<feature type="coiled-coil region" evidence="5">
    <location>
        <begin position="510"/>
        <end position="537"/>
    </location>
</feature>
<dbReference type="CDD" id="cd00086">
    <property type="entry name" value="homeodomain"/>
    <property type="match status" value="1"/>
</dbReference>
<evidence type="ECO:0000313" key="8">
    <source>
        <dbReference type="EMBL" id="KAA0147585.1"/>
    </source>
</evidence>
<comment type="caution">
    <text evidence="8">The sequence shown here is derived from an EMBL/GenBank/DDBJ whole genome shotgun (WGS) entry which is preliminary data.</text>
</comment>
<keyword evidence="3 4" id="KW-0539">Nucleus</keyword>
<evidence type="ECO:0000256" key="6">
    <source>
        <dbReference type="SAM" id="MobiDB-lite"/>
    </source>
</evidence>
<feature type="region of interest" description="Disordered" evidence="6">
    <location>
        <begin position="318"/>
        <end position="344"/>
    </location>
</feature>
<dbReference type="AlphaFoldDB" id="A0A5A8C450"/>
<reference evidence="8 9" key="1">
    <citation type="submission" date="2019-07" db="EMBL/GenBank/DDBJ databases">
        <title>Genomes of Cafeteria roenbergensis.</title>
        <authorList>
            <person name="Fischer M.G."/>
            <person name="Hackl T."/>
            <person name="Roman M."/>
        </authorList>
    </citation>
    <scope>NUCLEOTIDE SEQUENCE [LARGE SCALE GENOMIC DNA]</scope>
    <source>
        <strain evidence="8 9">RCC970-E3</strain>
    </source>
</reference>
<feature type="region of interest" description="Disordered" evidence="6">
    <location>
        <begin position="365"/>
        <end position="392"/>
    </location>
</feature>
<keyword evidence="5" id="KW-0175">Coiled coil</keyword>
<dbReference type="Proteomes" id="UP000324907">
    <property type="component" value="Unassembled WGS sequence"/>
</dbReference>
<evidence type="ECO:0000259" key="7">
    <source>
        <dbReference type="PROSITE" id="PS50071"/>
    </source>
</evidence>
<protein>
    <recommendedName>
        <fullName evidence="7">Homeobox domain-containing protein</fullName>
    </recommendedName>
</protein>
<dbReference type="SUPFAM" id="SSF46689">
    <property type="entry name" value="Homeodomain-like"/>
    <property type="match status" value="1"/>
</dbReference>
<organism evidence="8 9">
    <name type="scientific">Cafeteria roenbergensis</name>
    <name type="common">Marine flagellate</name>
    <dbReference type="NCBI Taxonomy" id="33653"/>
    <lineage>
        <taxon>Eukaryota</taxon>
        <taxon>Sar</taxon>
        <taxon>Stramenopiles</taxon>
        <taxon>Bigyra</taxon>
        <taxon>Opalozoa</taxon>
        <taxon>Bicosoecida</taxon>
        <taxon>Cafeteriaceae</taxon>
        <taxon>Cafeteria</taxon>
    </lineage>
</organism>
<dbReference type="EMBL" id="VLTL01000280">
    <property type="protein sequence ID" value="KAA0147585.1"/>
    <property type="molecule type" value="Genomic_DNA"/>
</dbReference>
<gene>
    <name evidence="8" type="ORF">FNF28_07551</name>
</gene>
<evidence type="ECO:0000256" key="3">
    <source>
        <dbReference type="ARBA" id="ARBA00023242"/>
    </source>
</evidence>
<dbReference type="InterPro" id="IPR050224">
    <property type="entry name" value="TALE_homeobox"/>
</dbReference>
<accession>A0A5A8C450</accession>
<feature type="DNA-binding region" description="Homeobox" evidence="4">
    <location>
        <begin position="416"/>
        <end position="450"/>
    </location>
</feature>
<dbReference type="GO" id="GO:0003677">
    <property type="term" value="F:DNA binding"/>
    <property type="evidence" value="ECO:0007669"/>
    <property type="project" value="UniProtKB-UniRule"/>
</dbReference>
<feature type="compositionally biased region" description="Low complexity" evidence="6">
    <location>
        <begin position="365"/>
        <end position="388"/>
    </location>
</feature>
<evidence type="ECO:0000256" key="5">
    <source>
        <dbReference type="SAM" id="Coils"/>
    </source>
</evidence>
<keyword evidence="2 4" id="KW-0371">Homeobox</keyword>
<comment type="subcellular location">
    <subcellularLocation>
        <location evidence="4">Nucleus</location>
    </subcellularLocation>
</comment>
<evidence type="ECO:0000256" key="2">
    <source>
        <dbReference type="ARBA" id="ARBA00023155"/>
    </source>
</evidence>
<dbReference type="PROSITE" id="PS50071">
    <property type="entry name" value="HOMEOBOX_2"/>
    <property type="match status" value="1"/>
</dbReference>
<dbReference type="GO" id="GO:0005634">
    <property type="term" value="C:nucleus"/>
    <property type="evidence" value="ECO:0007669"/>
    <property type="project" value="UniProtKB-SubCell"/>
</dbReference>
<dbReference type="Pfam" id="PF05920">
    <property type="entry name" value="Homeobox_KN"/>
    <property type="match status" value="1"/>
</dbReference>
<evidence type="ECO:0000256" key="4">
    <source>
        <dbReference type="PROSITE-ProRule" id="PRU00108"/>
    </source>
</evidence>
<dbReference type="InterPro" id="IPR001356">
    <property type="entry name" value="HD"/>
</dbReference>
<proteinExistence type="predicted"/>
<sequence>MSDSDFASALGSMPKLAFDASCFTCFSPALDQDPNKAPTAKNMFASVGFSDASLGRKQAAWRLSVAAEPGVPDTPSPPPGDLDADLARLLADDEGEDQEVGLSGLSRGGARCTSADGAGNNPFSVRGGSRLDLDDASPMAAAGPDDLHLLPTSLVGDDNTCTTCWNLHAAMAERKVRRDYSLPETAMALGSSKIMSSEERAFVDRLMSGKSEDATVAALSEEAAIAARLGGLPFPADSSVTPPQADFATELRSSASPHGEAGGSVSVASADVPAARASKRLASDMDATSTMDSMHMYGAAMVSRFDAAQPSSQLADASATTNAAVSGKRARRATAVPSSSSHHNLTAVSVPSHFEVPTSAFVNASSPTGSAGSAAGSQRHQSRSSSAAKGRQLPEWSVHILKEWLLSQEHFDYPWPTPEEKTELAARAGIDERQLGIWLTNARKRLWMPLRRRQGLPIPRYADAKAERVQKALVARVEREARKVSPASSQSHVVDPVGAARVNAALHAAQAQLRAEAASLDAEAAAVEHRAAMLEQALAGPGPAMPLSYGRMTTPQLAPMPAMQPAFPPALMGPTDYDVNFGLPDDDDFALGLA</sequence>
<dbReference type="Gene3D" id="1.10.10.60">
    <property type="entry name" value="Homeodomain-like"/>
    <property type="match status" value="1"/>
</dbReference>
<name>A0A5A8C450_CAFRO</name>